<accession>A0A427Y0P7</accession>
<feature type="region of interest" description="Disordered" evidence="1">
    <location>
        <begin position="121"/>
        <end position="152"/>
    </location>
</feature>
<evidence type="ECO:0000256" key="1">
    <source>
        <dbReference type="SAM" id="MobiDB-lite"/>
    </source>
</evidence>
<dbReference type="RefSeq" id="XP_028478061.1">
    <property type="nucleotide sequence ID" value="XM_028621609.1"/>
</dbReference>
<gene>
    <name evidence="2" type="ORF">EHS24_006137</name>
</gene>
<feature type="compositionally biased region" description="Basic and acidic residues" evidence="1">
    <location>
        <begin position="142"/>
        <end position="152"/>
    </location>
</feature>
<feature type="compositionally biased region" description="Acidic residues" evidence="1">
    <location>
        <begin position="329"/>
        <end position="340"/>
    </location>
</feature>
<dbReference type="GeneID" id="39590680"/>
<dbReference type="AlphaFoldDB" id="A0A427Y0P7"/>
<dbReference type="EMBL" id="RSCE01000003">
    <property type="protein sequence ID" value="RSH84613.1"/>
    <property type="molecule type" value="Genomic_DNA"/>
</dbReference>
<comment type="caution">
    <text evidence="2">The sequence shown here is derived from an EMBL/GenBank/DDBJ whole genome shotgun (WGS) entry which is preliminary data.</text>
</comment>
<reference evidence="2 3" key="1">
    <citation type="submission" date="2018-11" db="EMBL/GenBank/DDBJ databases">
        <title>Genome sequence of Apiotrichum porosum DSM 27194.</title>
        <authorList>
            <person name="Aliyu H."/>
            <person name="Gorte O."/>
            <person name="Ochsenreither K."/>
        </authorList>
    </citation>
    <scope>NUCLEOTIDE SEQUENCE [LARGE SCALE GENOMIC DNA]</scope>
    <source>
        <strain evidence="2 3">DSM 27194</strain>
    </source>
</reference>
<feature type="region of interest" description="Disordered" evidence="1">
    <location>
        <begin position="304"/>
        <end position="340"/>
    </location>
</feature>
<protein>
    <submittedName>
        <fullName evidence="2">Uncharacterized protein</fullName>
    </submittedName>
</protein>
<name>A0A427Y0P7_9TREE</name>
<keyword evidence="3" id="KW-1185">Reference proteome</keyword>
<sequence length="340" mass="37776">MPQPPLNIQKYLDHTLPHLNEKYPPGTGGTGARSDWSEGTLKGIEVVPNFGLLVKDYIDKFPAQAVNPSPYAKYPKQVQVARELPDPLRTTGDLQKALATLPLAGIASVLTALESGPQGYPVKNRVDAAGYESDGGDDDHEEERASAPRDESKEWHWRYSKSPMGSGELLLVKGETDSVNMVVRTINSAAFTAADWDEYVVTGPYNYNTKSKASWYWSRMWGACKRLQTRYFVLTDWNRWSFGCFNEDQSHAWISPVLWYNAMGPTILESLFYWAQTTKGAQNGFPLKEKDVSALAALFPSNPARRVSVSGNKGHVARDPTQPRAANESDIEESDAEDNA</sequence>
<evidence type="ECO:0000313" key="3">
    <source>
        <dbReference type="Proteomes" id="UP000279236"/>
    </source>
</evidence>
<dbReference type="Proteomes" id="UP000279236">
    <property type="component" value="Unassembled WGS sequence"/>
</dbReference>
<evidence type="ECO:0000313" key="2">
    <source>
        <dbReference type="EMBL" id="RSH84613.1"/>
    </source>
</evidence>
<dbReference type="OrthoDB" id="2579508at2759"/>
<proteinExistence type="predicted"/>
<organism evidence="2 3">
    <name type="scientific">Apiotrichum porosum</name>
    <dbReference type="NCBI Taxonomy" id="105984"/>
    <lineage>
        <taxon>Eukaryota</taxon>
        <taxon>Fungi</taxon>
        <taxon>Dikarya</taxon>
        <taxon>Basidiomycota</taxon>
        <taxon>Agaricomycotina</taxon>
        <taxon>Tremellomycetes</taxon>
        <taxon>Trichosporonales</taxon>
        <taxon>Trichosporonaceae</taxon>
        <taxon>Apiotrichum</taxon>
    </lineage>
</organism>